<dbReference type="eggNOG" id="KOG1075">
    <property type="taxonomic scope" value="Eukaryota"/>
</dbReference>
<evidence type="ECO:0000313" key="1">
    <source>
        <dbReference type="EnsemblMetazoa" id="Aqu2.1.12732_001"/>
    </source>
</evidence>
<evidence type="ECO:0008006" key="2">
    <source>
        <dbReference type="Google" id="ProtNLM"/>
    </source>
</evidence>
<name>A0A1X7TDQ4_AMPQE</name>
<dbReference type="AlphaFoldDB" id="A0A1X7TDQ4"/>
<organism evidence="1">
    <name type="scientific">Amphimedon queenslandica</name>
    <name type="common">Sponge</name>
    <dbReference type="NCBI Taxonomy" id="400682"/>
    <lineage>
        <taxon>Eukaryota</taxon>
        <taxon>Metazoa</taxon>
        <taxon>Porifera</taxon>
        <taxon>Demospongiae</taxon>
        <taxon>Heteroscleromorpha</taxon>
        <taxon>Haplosclerida</taxon>
        <taxon>Niphatidae</taxon>
        <taxon>Amphimedon</taxon>
    </lineage>
</organism>
<dbReference type="InParanoid" id="A0A1X7TDQ4"/>
<dbReference type="PRINTS" id="PR01345">
    <property type="entry name" value="CERVTRCPTASE"/>
</dbReference>
<reference evidence="1" key="1">
    <citation type="submission" date="2017-05" db="UniProtKB">
        <authorList>
            <consortium name="EnsemblMetazoa"/>
        </authorList>
    </citation>
    <scope>IDENTIFICATION</scope>
</reference>
<proteinExistence type="predicted"/>
<accession>A0A1X7TDQ4</accession>
<dbReference type="PANTHER" id="PTHR33332">
    <property type="entry name" value="REVERSE TRANSCRIPTASE DOMAIN-CONTAINING PROTEIN"/>
    <property type="match status" value="1"/>
</dbReference>
<dbReference type="OMA" id="IAWACAN"/>
<protein>
    <recommendedName>
        <fullName evidence="2">Reverse transcriptase domain-containing protein</fullName>
    </recommendedName>
</protein>
<dbReference type="EnsemblMetazoa" id="Aqu2.1.12732_001">
    <property type="protein sequence ID" value="Aqu2.1.12732_001"/>
    <property type="gene ID" value="Aqu2.1.12732"/>
</dbReference>
<dbReference type="OrthoDB" id="1737613at2759"/>
<sequence length="229" mass="26265">KSNSPVLHPSYFPEKSLCSISISLQDVFEVLTQLVASKAMGDCSALQKDLISLSEWCVSSKLSFNASKCSLIRFSTNSTPFENDYLLCGSQLKVTTSCRDLGIIVSDNLSWSGHYKFISSKAYSQLSLVKRCFRNAFTSVKKLIYISLVRSKITYCSQLWRPMLIKDILCIERIQRRATKYITNDYNKSTYKERLLSLNLLPLMYLYELNDVLFFIKCLKFPDPSFDIL</sequence>